<reference evidence="1 2" key="1">
    <citation type="submission" date="2024-06" db="EMBL/GenBank/DDBJ databases">
        <title>Genome of Rhodovulum iodosum, a marine photoferrotroph.</title>
        <authorList>
            <person name="Bianchini G."/>
            <person name="Nikeleit V."/>
            <person name="Kappler A."/>
            <person name="Bryce C."/>
            <person name="Sanchez-Baracaldo P."/>
        </authorList>
    </citation>
    <scope>NUCLEOTIDE SEQUENCE [LARGE SCALE GENOMIC DNA]</scope>
    <source>
        <strain evidence="1 2">UT/N1</strain>
    </source>
</reference>
<name>A0ABV3XTD2_9RHOB</name>
<dbReference type="Gene3D" id="3.40.50.300">
    <property type="entry name" value="P-loop containing nucleotide triphosphate hydrolases"/>
    <property type="match status" value="1"/>
</dbReference>
<sequence>MPMPPRFDSFVIFAEMRTGSNFLEDNLNAVPGLHCYGEAFNPHFIGQKDRRSLLGITLEDRSKDPFPLLDAMKAHTEGLPGIRFFHDHDPRVLGAVISDRRCAKIVLTRNPLDSYVSRKIAAETGQWKLTNPRHRRSAQISFNPAEFETHLARLQEFQIEILHRLQVTGQTAFYIGYDDIGDVEVLNGLLRYLGAEHRLDNIVSRLKRQNPQPLAEKVKNHTEMEAALAQLDRFDLSRTPNFEPRRGPAVPSYVAAAEAPLLFLPIKGGPSDRVEAWLAALDEVAGDALARGFSQKTLRAWKRGHPGHRSFAVVSHPLTRAHRAFCRHILSTGEDSYPALRKTLAEVEGVPLPEGGPGAEYGPEAHRAAFLAFLRFLKRNLGGRTALRVDASWASQGEVLRGMAQVALPDMVLRDERLEAELAVLAAQVGLRAPDDLPEAEEPGPVHLATIYDGEIERAARDAYQRDYMSFGYRAWANA</sequence>
<organism evidence="1 2">
    <name type="scientific">Rhodovulum iodosum</name>
    <dbReference type="NCBI Taxonomy" id="68291"/>
    <lineage>
        <taxon>Bacteria</taxon>
        <taxon>Pseudomonadati</taxon>
        <taxon>Pseudomonadota</taxon>
        <taxon>Alphaproteobacteria</taxon>
        <taxon>Rhodobacterales</taxon>
        <taxon>Paracoccaceae</taxon>
        <taxon>Rhodovulum</taxon>
    </lineage>
</organism>
<protein>
    <submittedName>
        <fullName evidence="1">LPS sulfotransferase NodH</fullName>
    </submittedName>
</protein>
<keyword evidence="2" id="KW-1185">Reference proteome</keyword>
<dbReference type="EMBL" id="JBEHHI010000001">
    <property type="protein sequence ID" value="MEX5728035.1"/>
    <property type="molecule type" value="Genomic_DNA"/>
</dbReference>
<accession>A0ABV3XTD2</accession>
<gene>
    <name evidence="1" type="ORF">Ga0609869_001388</name>
</gene>
<evidence type="ECO:0000313" key="2">
    <source>
        <dbReference type="Proteomes" id="UP001560019"/>
    </source>
</evidence>
<dbReference type="Proteomes" id="UP001560019">
    <property type="component" value="Unassembled WGS sequence"/>
</dbReference>
<proteinExistence type="predicted"/>
<dbReference type="InterPro" id="IPR027417">
    <property type="entry name" value="P-loop_NTPase"/>
</dbReference>
<comment type="caution">
    <text evidence="1">The sequence shown here is derived from an EMBL/GenBank/DDBJ whole genome shotgun (WGS) entry which is preliminary data.</text>
</comment>
<evidence type="ECO:0000313" key="1">
    <source>
        <dbReference type="EMBL" id="MEX5728035.1"/>
    </source>
</evidence>
<dbReference type="SUPFAM" id="SSF52540">
    <property type="entry name" value="P-loop containing nucleoside triphosphate hydrolases"/>
    <property type="match status" value="1"/>
</dbReference>